<feature type="compositionally biased region" description="Basic and acidic residues" evidence="1">
    <location>
        <begin position="731"/>
        <end position="741"/>
    </location>
</feature>
<dbReference type="Proteomes" id="UP000221165">
    <property type="component" value="Unassembled WGS sequence"/>
</dbReference>
<keyword evidence="3" id="KW-1185">Reference proteome</keyword>
<feature type="compositionally biased region" description="Low complexity" evidence="1">
    <location>
        <begin position="45"/>
        <end position="57"/>
    </location>
</feature>
<name>A0A2C6KG08_9APIC</name>
<feature type="compositionally biased region" description="Basic and acidic residues" evidence="1">
    <location>
        <begin position="455"/>
        <end position="464"/>
    </location>
</feature>
<feature type="compositionally biased region" description="Low complexity" evidence="1">
    <location>
        <begin position="208"/>
        <end position="223"/>
    </location>
</feature>
<feature type="compositionally biased region" description="Polar residues" evidence="1">
    <location>
        <begin position="1281"/>
        <end position="1296"/>
    </location>
</feature>
<feature type="compositionally biased region" description="Basic and acidic residues" evidence="1">
    <location>
        <begin position="638"/>
        <end position="657"/>
    </location>
</feature>
<feature type="compositionally biased region" description="Low complexity" evidence="1">
    <location>
        <begin position="1069"/>
        <end position="1080"/>
    </location>
</feature>
<feature type="compositionally biased region" description="Basic and acidic residues" evidence="1">
    <location>
        <begin position="2225"/>
        <end position="2238"/>
    </location>
</feature>
<dbReference type="EMBL" id="MIGC01006703">
    <property type="protein sequence ID" value="PHJ16059.1"/>
    <property type="molecule type" value="Genomic_DNA"/>
</dbReference>
<accession>A0A2C6KG08</accession>
<feature type="compositionally biased region" description="Basic and acidic residues" evidence="1">
    <location>
        <begin position="2283"/>
        <end position="2314"/>
    </location>
</feature>
<feature type="region of interest" description="Disordered" evidence="1">
    <location>
        <begin position="45"/>
        <end position="162"/>
    </location>
</feature>
<feature type="region of interest" description="Disordered" evidence="1">
    <location>
        <begin position="179"/>
        <end position="334"/>
    </location>
</feature>
<feature type="compositionally biased region" description="Basic and acidic residues" evidence="1">
    <location>
        <begin position="2566"/>
        <end position="2603"/>
    </location>
</feature>
<gene>
    <name evidence="2" type="ORF">CSUI_010128</name>
</gene>
<feature type="compositionally biased region" description="Low complexity" evidence="1">
    <location>
        <begin position="255"/>
        <end position="269"/>
    </location>
</feature>
<feature type="compositionally biased region" description="Basic and acidic residues" evidence="1">
    <location>
        <begin position="473"/>
        <end position="498"/>
    </location>
</feature>
<feature type="non-terminal residue" evidence="2">
    <location>
        <position position="2613"/>
    </location>
</feature>
<feature type="compositionally biased region" description="Basic and acidic residues" evidence="1">
    <location>
        <begin position="794"/>
        <end position="805"/>
    </location>
</feature>
<evidence type="ECO:0000256" key="1">
    <source>
        <dbReference type="SAM" id="MobiDB-lite"/>
    </source>
</evidence>
<feature type="compositionally biased region" description="Basic and acidic residues" evidence="1">
    <location>
        <begin position="576"/>
        <end position="586"/>
    </location>
</feature>
<feature type="compositionally biased region" description="Basic and acidic residues" evidence="1">
    <location>
        <begin position="1802"/>
        <end position="1811"/>
    </location>
</feature>
<protein>
    <submittedName>
        <fullName evidence="2">Uncharacterized protein</fullName>
    </submittedName>
</protein>
<feature type="region of interest" description="Disordered" evidence="1">
    <location>
        <begin position="353"/>
        <end position="407"/>
    </location>
</feature>
<feature type="region of interest" description="Disordered" evidence="1">
    <location>
        <begin position="1"/>
        <end position="29"/>
    </location>
</feature>
<feature type="compositionally biased region" description="Low complexity" evidence="1">
    <location>
        <begin position="1041"/>
        <end position="1054"/>
    </location>
</feature>
<proteinExistence type="predicted"/>
<evidence type="ECO:0000313" key="2">
    <source>
        <dbReference type="EMBL" id="PHJ16059.1"/>
    </source>
</evidence>
<feature type="region of interest" description="Disordered" evidence="1">
    <location>
        <begin position="1533"/>
        <end position="1568"/>
    </location>
</feature>
<feature type="compositionally biased region" description="Low complexity" evidence="1">
    <location>
        <begin position="1158"/>
        <end position="1185"/>
    </location>
</feature>
<feature type="compositionally biased region" description="Polar residues" evidence="1">
    <location>
        <begin position="764"/>
        <end position="774"/>
    </location>
</feature>
<feature type="compositionally biased region" description="Low complexity" evidence="1">
    <location>
        <begin position="1987"/>
        <end position="1997"/>
    </location>
</feature>
<feature type="compositionally biased region" description="Low complexity" evidence="1">
    <location>
        <begin position="881"/>
        <end position="905"/>
    </location>
</feature>
<feature type="compositionally biased region" description="Low complexity" evidence="1">
    <location>
        <begin position="1017"/>
        <end position="1028"/>
    </location>
</feature>
<evidence type="ECO:0000313" key="3">
    <source>
        <dbReference type="Proteomes" id="UP000221165"/>
    </source>
</evidence>
<feature type="compositionally biased region" description="Pro residues" evidence="1">
    <location>
        <begin position="90"/>
        <end position="100"/>
    </location>
</feature>
<feature type="compositionally biased region" description="Basic and acidic residues" evidence="1">
    <location>
        <begin position="1905"/>
        <end position="1922"/>
    </location>
</feature>
<feature type="compositionally biased region" description="Low complexity" evidence="1">
    <location>
        <begin position="2062"/>
        <end position="2165"/>
    </location>
</feature>
<feature type="compositionally biased region" description="Low complexity" evidence="1">
    <location>
        <begin position="2189"/>
        <end position="2204"/>
    </location>
</feature>
<feature type="compositionally biased region" description="Basic and acidic residues" evidence="1">
    <location>
        <begin position="1845"/>
        <end position="1862"/>
    </location>
</feature>
<feature type="compositionally biased region" description="Low complexity" evidence="1">
    <location>
        <begin position="19"/>
        <end position="29"/>
    </location>
</feature>
<feature type="compositionally biased region" description="Low complexity" evidence="1">
    <location>
        <begin position="384"/>
        <end position="407"/>
    </location>
</feature>
<feature type="compositionally biased region" description="Basic and acidic residues" evidence="1">
    <location>
        <begin position="600"/>
        <end position="614"/>
    </location>
</feature>
<organism evidence="2 3">
    <name type="scientific">Cystoisospora suis</name>
    <dbReference type="NCBI Taxonomy" id="483139"/>
    <lineage>
        <taxon>Eukaryota</taxon>
        <taxon>Sar</taxon>
        <taxon>Alveolata</taxon>
        <taxon>Apicomplexa</taxon>
        <taxon>Conoidasida</taxon>
        <taxon>Coccidia</taxon>
        <taxon>Eucoccidiorida</taxon>
        <taxon>Eimeriorina</taxon>
        <taxon>Sarcocystidae</taxon>
        <taxon>Cystoisospora</taxon>
    </lineage>
</organism>
<feature type="compositionally biased region" description="Basic and acidic residues" evidence="1">
    <location>
        <begin position="2375"/>
        <end position="2387"/>
    </location>
</feature>
<feature type="compositionally biased region" description="Polar residues" evidence="1">
    <location>
        <begin position="355"/>
        <end position="365"/>
    </location>
</feature>
<sequence length="2613" mass="292306">MQFSSFTKKPSISPTGPERSSPLHSSSSSAFSLCRSFPLSSLLTSSRASFSSSTASHLKSHTSDPNELSSSLLSNEGEEDHMKIIQRSSPLPPLLPPPPTASSSSSQSSSSSRPRGSSKDSPSIGQDDTTPDERRKEERKEDGGEEEEDTHTQSRGSLLTSSRSLSGFFSSVGWGIAARPWRGRGSTTNHGSSPTSFSPPSQEDPRHSSSSFFASSSSSLSSSICMDERTSCANSSRRQEEREKDPLRSKQPIMPSSYPSSSRLDLSDLGASNGEKEKEERTFNQRRESRSSHEAASIEIDASSNEKVNRGRCRDLTDTSSSREKGLSSGKEDLRTLLLDSGEKERQLIKIPSFKSFSGTLTSPRRTLRDRDEFYSPRGDPPQSSSSFSFASSSSSSSSSSSVSSLSYRGIVARVPLTGEEDLQGETVDLHVKKRRKFTHERSDGRVSEIREALIRREKGDRDSSFPSVKHASMGEEIGRNECRSRTRRDEKEERQKVADSLCMDSYQTENGSALSPKESSTRLSSSSSSFSLTSSPPLLSERGVEESISSIREKEILLEKQEKRRLLWLQHSRQRQYDSGEEERPPSQSSRTMTPLHEVYIHPKIQEGGERLDKKTHRGVSQARMRCNTPPQSLSPHDPENRLPFIHHEEQQDRRTHTSTHSSSSSLFQDHQSRKEEGENVIFSTSNRCPQEENLIQPWRKEIDTQEKDKTATPGGRESREQGGDTNELGETKEEEEKKNTISSSSSCSLDEEEKDDLARKLATQTYEPSYFTQRDRILFSSQQAAKTSRPPTVERDEEREKLKKTSSLNQACRSPRGLRKTLTNDRQEKANLLSNTQQSTCSSLPHTSHPPHPSTPRTATSPPRANELDQPSLQPKCHPFPSSSSSSSLSSSSSASLSSSSNSSPPPPSSSSSFFTSSSSSSSLAPETGIVLSSPKESPRYESSSQANLPARCKASVKASPSKRAPRTDTKRKIETSQERDRQSQLSSIGAAPSRKASSAASSLELPVKKTEIASSLSSCSSSSSSFRRTRSPLTPLCAKAPSAKSSLSSSRISKRREEGQLQQKPSSLSSSSSSCTSRKAVRSRSSSIEKHLSKQPPRHTSVSQERHTKPLASSTFRKMSKQSLSQASSLKIDTRKERSLPSSSFRKVNRDPSHSLSLLPSSTTSSSTKVSSLSPSPPLSSLEELRERGGGEEERETAREDEVKEEEERLQSEKDHLLPNEGITTPGFPEPAKSVSSDLSYTPSDCPVACLSSSSSSLVLDVLQEKSDRWNDEKHRGTSYQTSSSTLLRNCQGDSHRTPFPSYPCISRGRSRNSRLSQENEETCHQPFSFFDPSSSRSLSRQLNEISGDTRDDLNHALGGIEVKGGTEYKPSDGEESYYSSSQQKKKDVRNRDKRREKGEREEERFYSPRSEKKKTEREKDQRRQEVSGRERWMQSKSSSKEREEEEEDERSEQEKEKEGRRRRRKDEEEGVEGARKEDISFEKKEKDEAHMNGCSYEDDSYQMSRRRRIPRRIELLRKEIERSRLSPFNRLQEEDHCSFSKKDDFAKEKAPGEEEEESYQKNLFHHQTNPLVVFRRSLLEDERRRGTSPSSHFSSSSSSLFLGTTEPAGSNTCEELHPYPSSRETSILSSSLRTKLGEEDEKCSFSLQPEVYRKERFRLPSSPSLEASSLRKKEIRDDEGTDPETTTSRRDGTSFNQSRSFLAEQKRDEGEEKEDRNRLLRERGEESKAFSDENREEDELLKKERSCSSSKRPFHGNSVKNRRMTSQQGNTSEKKKVVNQRTGEHQGLPSGGGGVCTPHERTEDGRTHKLTRPSPHPCIHPRNKSSLSPFPRSSSLLTRINKKDDHPTSHGGGKEKDPLICPKNTSAPRLASSRSRSSSLSSSFSSLSGRDQRRPTTTSIEMREGKKEEFSHSIEAEVSRVTVRSIQKKGASSSASSVFSKKNPETSEKRRELKAMRISSPMTFKKRNLQKSQATLEKEAVQKSSKSLCLLSKNPPSIPPLPSTVSTVECTYSKEEEGKKDDKSHEDSPGDTAKASCERREENPPRTSSSTHNLLAISSFLSSSSSRSSLPSSSSSSRSSLPSSSSPLSSLPSSSSSSSRSSLPSSSSSSRSSLPSSSSLSSLPSSSSSSRSSLPSSSSSSSRSSLPSSSSRSSLPSSSFSGLIKPIKKDNENKKRFTRLPPVASSSSSSSFSSSSSSSFPPLPPSRSQLVEKMKRRSKEKKKEEEGQEEEAKKSPFTHDPSSLMKKEGSSQGCRNLSYFEWLRQSRFDAKTSSTTPKTDIHTRQDKDAIFLEERRRPVGEEEEKKKKENTLQNSTAHVHTDARRRRKEEGDQEDKNKDDREKKILFSYQNEDDLNRDFSRIPQGGGSATRIEECEEGRRREREEEEGEGERTREQDSQNGHDRERERFLKKKDISFSQWKKQEEEERNALLDQEESKRLLLQGVKDTGNTKNCGRRRKEEEEREERRDRKSEEEWEKNVVYQRLSDRKSEGRARQIKVKDFVPDADLPLGIGRTGSVHRARCIGGPLYDRLLPLHPCRRDNRASQTTKFSPSSTLLSSSLQRREDSTDITQDDKDAANLRYREGQEKGEEEDADRHGDSPISPLLVAL</sequence>
<feature type="compositionally biased region" description="Low complexity" evidence="1">
    <location>
        <begin position="2555"/>
        <end position="2565"/>
    </location>
</feature>
<feature type="compositionally biased region" description="Low complexity" evidence="1">
    <location>
        <begin position="1625"/>
        <end position="1638"/>
    </location>
</feature>
<feature type="region of interest" description="Disordered" evidence="1">
    <location>
        <begin position="1587"/>
        <end position="1644"/>
    </location>
</feature>
<feature type="region of interest" description="Disordered" evidence="1">
    <location>
        <begin position="1666"/>
        <end position="2256"/>
    </location>
</feature>
<feature type="region of interest" description="Disordered" evidence="1">
    <location>
        <begin position="1273"/>
        <end position="1508"/>
    </location>
</feature>
<feature type="compositionally biased region" description="Basic and acidic residues" evidence="1">
    <location>
        <begin position="1476"/>
        <end position="1494"/>
    </location>
</feature>
<dbReference type="VEuPathDB" id="ToxoDB:CSUI_010128"/>
<feature type="compositionally biased region" description="Basic and acidic residues" evidence="1">
    <location>
        <begin position="700"/>
        <end position="724"/>
    </location>
</feature>
<feature type="compositionally biased region" description="Low complexity" evidence="1">
    <location>
        <begin position="101"/>
        <end position="123"/>
    </location>
</feature>
<feature type="compositionally biased region" description="Basic and acidic residues" evidence="1">
    <location>
        <begin position="1186"/>
        <end position="1221"/>
    </location>
</feature>
<feature type="compositionally biased region" description="Basic and acidic residues" evidence="1">
    <location>
        <begin position="237"/>
        <end position="248"/>
    </location>
</feature>
<feature type="compositionally biased region" description="Polar residues" evidence="1">
    <location>
        <begin position="781"/>
        <end position="792"/>
    </location>
</feature>
<dbReference type="OrthoDB" id="347657at2759"/>
<feature type="compositionally biased region" description="Polar residues" evidence="1">
    <location>
        <begin position="1"/>
        <end position="14"/>
    </location>
</feature>
<feature type="compositionally biased region" description="Low complexity" evidence="1">
    <location>
        <begin position="912"/>
        <end position="926"/>
    </location>
</feature>
<feature type="compositionally biased region" description="Low complexity" evidence="1">
    <location>
        <begin position="1932"/>
        <end position="1945"/>
    </location>
</feature>
<feature type="compositionally biased region" description="Low complexity" evidence="1">
    <location>
        <begin position="1829"/>
        <end position="1841"/>
    </location>
</feature>
<feature type="compositionally biased region" description="Low complexity" evidence="1">
    <location>
        <begin position="1870"/>
        <end position="1892"/>
    </location>
</feature>
<feature type="region of interest" description="Disordered" evidence="1">
    <location>
        <begin position="2546"/>
        <end position="2613"/>
    </location>
</feature>
<feature type="compositionally biased region" description="Low complexity" evidence="1">
    <location>
        <begin position="66"/>
        <end position="75"/>
    </location>
</feature>
<feature type="compositionally biased region" description="Basic and acidic residues" evidence="1">
    <location>
        <begin position="1946"/>
        <end position="1959"/>
    </location>
</feature>
<feature type="compositionally biased region" description="Basic and acidic residues" evidence="1">
    <location>
        <begin position="2332"/>
        <end position="2349"/>
    </location>
</feature>
<feature type="compositionally biased region" description="Basic and acidic residues" evidence="1">
    <location>
        <begin position="307"/>
        <end position="334"/>
    </location>
</feature>
<feature type="region of interest" description="Disordered" evidence="1">
    <location>
        <begin position="571"/>
        <end position="1242"/>
    </location>
</feature>
<dbReference type="RefSeq" id="XP_067917791.1">
    <property type="nucleotide sequence ID" value="XM_068070233.1"/>
</dbReference>
<dbReference type="GeneID" id="94433444"/>
<feature type="compositionally biased region" description="Basic and acidic residues" evidence="1">
    <location>
        <begin position="131"/>
        <end position="142"/>
    </location>
</feature>
<feature type="compositionally biased region" description="Basic and acidic residues" evidence="1">
    <location>
        <begin position="2462"/>
        <end position="2477"/>
    </location>
</feature>
<feature type="compositionally biased region" description="Basic and acidic residues" evidence="1">
    <location>
        <begin position="1535"/>
        <end position="1556"/>
    </location>
</feature>
<feature type="compositionally biased region" description="Basic and acidic residues" evidence="1">
    <location>
        <begin position="274"/>
        <end position="293"/>
    </location>
</feature>
<feature type="compositionally biased region" description="Basic and acidic residues" evidence="1">
    <location>
        <begin position="968"/>
        <end position="985"/>
    </location>
</feature>
<feature type="region of interest" description="Disordered" evidence="1">
    <location>
        <begin position="2272"/>
        <end position="2481"/>
    </location>
</feature>
<feature type="region of interest" description="Disordered" evidence="1">
    <location>
        <begin position="455"/>
        <end position="557"/>
    </location>
</feature>
<feature type="compositionally biased region" description="Basic and acidic residues" evidence="1">
    <location>
        <begin position="2016"/>
        <end position="2032"/>
    </location>
</feature>
<feature type="compositionally biased region" description="Basic and acidic residues" evidence="1">
    <location>
        <begin position="1393"/>
        <end position="1446"/>
    </location>
</feature>
<reference evidence="2 3" key="1">
    <citation type="journal article" date="2017" name="Int. J. Parasitol.">
        <title>The genome of the protozoan parasite Cystoisospora suis and a reverse vaccinology approach to identify vaccine candidates.</title>
        <authorList>
            <person name="Palmieri N."/>
            <person name="Shrestha A."/>
            <person name="Ruttkowski B."/>
            <person name="Beck T."/>
            <person name="Vogl C."/>
            <person name="Tomley F."/>
            <person name="Blake D.P."/>
            <person name="Joachim A."/>
        </authorList>
    </citation>
    <scope>NUCLEOTIDE SEQUENCE [LARGE SCALE GENOMIC DNA]</scope>
    <source>
        <strain evidence="2 3">Wien I</strain>
    </source>
</reference>
<feature type="compositionally biased region" description="Polar residues" evidence="1">
    <location>
        <begin position="185"/>
        <end position="201"/>
    </location>
</feature>
<feature type="compositionally biased region" description="Low complexity" evidence="1">
    <location>
        <begin position="993"/>
        <end position="1005"/>
    </location>
</feature>
<feature type="compositionally biased region" description="Low complexity" evidence="1">
    <location>
        <begin position="1329"/>
        <end position="1346"/>
    </location>
</feature>
<feature type="compositionally biased region" description="Basic and acidic residues" evidence="1">
    <location>
        <begin position="1708"/>
        <end position="1737"/>
    </location>
</feature>
<feature type="compositionally biased region" description="Low complexity" evidence="1">
    <location>
        <begin position="1124"/>
        <end position="1134"/>
    </location>
</feature>
<feature type="compositionally biased region" description="Basic and acidic residues" evidence="1">
    <location>
        <begin position="1673"/>
        <end position="1682"/>
    </location>
</feature>
<comment type="caution">
    <text evidence="2">The sequence shown here is derived from an EMBL/GenBank/DDBJ whole genome shotgun (WGS) entry which is preliminary data.</text>
</comment>
<feature type="compositionally biased region" description="Low complexity" evidence="1">
    <location>
        <begin position="1592"/>
        <end position="1603"/>
    </location>
</feature>
<feature type="compositionally biased region" description="Low complexity" evidence="1">
    <location>
        <begin position="515"/>
        <end position="551"/>
    </location>
</feature>
<feature type="compositionally biased region" description="Basic and acidic residues" evidence="1">
    <location>
        <begin position="2394"/>
        <end position="2443"/>
    </location>
</feature>